<proteinExistence type="predicted"/>
<dbReference type="PANTHER" id="PTHR37610:SF97">
    <property type="entry name" value="RETROTRANSPOSON GAG DOMAIN-CONTAINING PROTEIN"/>
    <property type="match status" value="1"/>
</dbReference>
<gene>
    <name evidence="2" type="ORF">CK203_024968</name>
</gene>
<sequence length="220" mass="24739">MMVATSTEDSDSPYFLHSGDHPGLILVSHQLIGSNYNTWNYAMIMALTAKNKLGFVDGNLPRPPATNLLFAAWNRCNSMVTSWILNAISRDTHTQIQLMDPILSISKVFSLVVQEERQRSISYGILSSLSPVGISGPSSSMAASNFTSKPRRDRPLYTHCGLQGHTMEKCYKLHGSMSTTHYTTELSTARKLLFHYCFSARAFYFQLQWHDCVISHFHIA</sequence>
<evidence type="ECO:0000313" key="3">
    <source>
        <dbReference type="Proteomes" id="UP000288805"/>
    </source>
</evidence>
<feature type="domain" description="Retrotransposon Copia-like N-terminal" evidence="1">
    <location>
        <begin position="17"/>
        <end position="64"/>
    </location>
</feature>
<dbReference type="Proteomes" id="UP000288805">
    <property type="component" value="Unassembled WGS sequence"/>
</dbReference>
<dbReference type="PANTHER" id="PTHR37610">
    <property type="entry name" value="CCHC-TYPE DOMAIN-CONTAINING PROTEIN"/>
    <property type="match status" value="1"/>
</dbReference>
<evidence type="ECO:0000259" key="1">
    <source>
        <dbReference type="Pfam" id="PF14244"/>
    </source>
</evidence>
<dbReference type="AlphaFoldDB" id="A0A438J775"/>
<organism evidence="2 3">
    <name type="scientific">Vitis vinifera</name>
    <name type="common">Grape</name>
    <dbReference type="NCBI Taxonomy" id="29760"/>
    <lineage>
        <taxon>Eukaryota</taxon>
        <taxon>Viridiplantae</taxon>
        <taxon>Streptophyta</taxon>
        <taxon>Embryophyta</taxon>
        <taxon>Tracheophyta</taxon>
        <taxon>Spermatophyta</taxon>
        <taxon>Magnoliopsida</taxon>
        <taxon>eudicotyledons</taxon>
        <taxon>Gunneridae</taxon>
        <taxon>Pentapetalae</taxon>
        <taxon>rosids</taxon>
        <taxon>Vitales</taxon>
        <taxon>Vitaceae</taxon>
        <taxon>Viteae</taxon>
        <taxon>Vitis</taxon>
    </lineage>
</organism>
<accession>A0A438J775</accession>
<comment type="caution">
    <text evidence="2">The sequence shown here is derived from an EMBL/GenBank/DDBJ whole genome shotgun (WGS) entry which is preliminary data.</text>
</comment>
<name>A0A438J775_VITVI</name>
<evidence type="ECO:0000313" key="2">
    <source>
        <dbReference type="EMBL" id="RVX04804.1"/>
    </source>
</evidence>
<dbReference type="Pfam" id="PF14244">
    <property type="entry name" value="Retrotran_gag_3"/>
    <property type="match status" value="1"/>
</dbReference>
<reference evidence="2 3" key="1">
    <citation type="journal article" date="2018" name="PLoS Genet.">
        <title>Population sequencing reveals clonal diversity and ancestral inbreeding in the grapevine cultivar Chardonnay.</title>
        <authorList>
            <person name="Roach M.J."/>
            <person name="Johnson D.L."/>
            <person name="Bohlmann J."/>
            <person name="van Vuuren H.J."/>
            <person name="Jones S.J."/>
            <person name="Pretorius I.S."/>
            <person name="Schmidt S.A."/>
            <person name="Borneman A.R."/>
        </authorList>
    </citation>
    <scope>NUCLEOTIDE SEQUENCE [LARGE SCALE GENOMIC DNA]</scope>
    <source>
        <strain evidence="3">cv. Chardonnay</strain>
        <tissue evidence="2">Leaf</tissue>
    </source>
</reference>
<protein>
    <recommendedName>
        <fullName evidence="1">Retrotransposon Copia-like N-terminal domain-containing protein</fullName>
    </recommendedName>
</protein>
<dbReference type="InterPro" id="IPR029472">
    <property type="entry name" value="Copia-like_N"/>
</dbReference>
<dbReference type="EMBL" id="QGNW01000059">
    <property type="protein sequence ID" value="RVX04804.1"/>
    <property type="molecule type" value="Genomic_DNA"/>
</dbReference>